<protein>
    <submittedName>
        <fullName evidence="2">Hydrophobic protein</fullName>
    </submittedName>
</protein>
<name>A0ABR8ZK91_9LACO</name>
<feature type="transmembrane region" description="Helical" evidence="1">
    <location>
        <begin position="56"/>
        <end position="78"/>
    </location>
</feature>
<accession>A0ABR8ZK91</accession>
<comment type="caution">
    <text evidence="2">The sequence shown here is derived from an EMBL/GenBank/DDBJ whole genome shotgun (WGS) entry which is preliminary data.</text>
</comment>
<dbReference type="RefSeq" id="WP_191911411.1">
    <property type="nucleotide sequence ID" value="NZ_CAKOBX010000002.1"/>
</dbReference>
<keyword evidence="1" id="KW-0472">Membrane</keyword>
<reference evidence="2 3" key="1">
    <citation type="submission" date="2020-06" db="EMBL/GenBank/DDBJ databases">
        <title>Limosilactobacillus sp. nov.</title>
        <authorList>
            <person name="Ksiezarek M."/>
            <person name="Goncalves Ribeiro T."/>
            <person name="Rocha J."/>
            <person name="Grosso F."/>
            <person name="Peixe L."/>
        </authorList>
    </citation>
    <scope>NUCLEOTIDE SEQUENCE [LARGE SCALE GENOMIC DNA]</scope>
    <source>
        <strain evidence="3">c9Ua_26_M</strain>
    </source>
</reference>
<sequence>MLLLIIFSLLVLYNFIRDTFRFEPVTRTSFIILPIYATIMTVISMIVELKEWHFSIIFTLALIGVLLGWFQTFSLKVIQINEHSHDESSGFKYCRGWSYLYGFILIFIVEIITNFSLGERVTFKGVFFELINEILRERFKFLPYNGWVIWLLLAVTTSVYTLILIHRYPIITKVLTRKQREK</sequence>
<keyword evidence="1" id="KW-1133">Transmembrane helix</keyword>
<feature type="transmembrane region" description="Helical" evidence="1">
    <location>
        <begin position="31"/>
        <end position="49"/>
    </location>
</feature>
<dbReference type="Proteomes" id="UP000645007">
    <property type="component" value="Unassembled WGS sequence"/>
</dbReference>
<dbReference type="EMBL" id="JABUXR010000008">
    <property type="protein sequence ID" value="MBD8085647.1"/>
    <property type="molecule type" value="Genomic_DNA"/>
</dbReference>
<organism evidence="2 3">
    <name type="scientific">Limosilactobacillus urinaemulieris</name>
    <dbReference type="NCBI Taxonomy" id="2742600"/>
    <lineage>
        <taxon>Bacteria</taxon>
        <taxon>Bacillati</taxon>
        <taxon>Bacillota</taxon>
        <taxon>Bacilli</taxon>
        <taxon>Lactobacillales</taxon>
        <taxon>Lactobacillaceae</taxon>
        <taxon>Limosilactobacillus</taxon>
    </lineage>
</organism>
<feature type="transmembrane region" description="Helical" evidence="1">
    <location>
        <begin position="144"/>
        <end position="165"/>
    </location>
</feature>
<evidence type="ECO:0000313" key="2">
    <source>
        <dbReference type="EMBL" id="MBD8085647.1"/>
    </source>
</evidence>
<feature type="transmembrane region" description="Helical" evidence="1">
    <location>
        <begin position="98"/>
        <end position="117"/>
    </location>
</feature>
<evidence type="ECO:0000256" key="1">
    <source>
        <dbReference type="SAM" id="Phobius"/>
    </source>
</evidence>
<gene>
    <name evidence="2" type="ORF">HUK45_05220</name>
</gene>
<keyword evidence="3" id="KW-1185">Reference proteome</keyword>
<evidence type="ECO:0000313" key="3">
    <source>
        <dbReference type="Proteomes" id="UP000645007"/>
    </source>
</evidence>
<proteinExistence type="predicted"/>
<keyword evidence="1" id="KW-0812">Transmembrane</keyword>